<feature type="region of interest" description="Disordered" evidence="12">
    <location>
        <begin position="55"/>
        <end position="131"/>
    </location>
</feature>
<feature type="transmembrane region" description="Helical" evidence="10">
    <location>
        <begin position="439"/>
        <end position="462"/>
    </location>
</feature>
<comment type="similarity">
    <text evidence="1 10">Belongs to the SHE9 family.</text>
</comment>
<reference evidence="13 14" key="1">
    <citation type="journal article" date="2018" name="Mol. Ecol.">
        <title>The obligate alkalophilic soda-lake fungus Sodiomyces alkalinus has shifted to a protein diet.</title>
        <authorList>
            <person name="Grum-Grzhimaylo A.A."/>
            <person name="Falkoski D.L."/>
            <person name="van den Heuvel J."/>
            <person name="Valero-Jimenez C.A."/>
            <person name="Min B."/>
            <person name="Choi I.G."/>
            <person name="Lipzen A."/>
            <person name="Daum C.G."/>
            <person name="Aanen D.K."/>
            <person name="Tsang A."/>
            <person name="Henrissat B."/>
            <person name="Bilanenko E.N."/>
            <person name="de Vries R.P."/>
            <person name="van Kan J.A.L."/>
            <person name="Grigoriev I.V."/>
            <person name="Debets A.J.M."/>
        </authorList>
    </citation>
    <scope>NUCLEOTIDE SEQUENCE [LARGE SCALE GENOMIC DNA]</scope>
    <source>
        <strain evidence="13 14">F11</strain>
    </source>
</reference>
<keyword evidence="3 10" id="KW-0999">Mitochondrion inner membrane</keyword>
<evidence type="ECO:0000256" key="2">
    <source>
        <dbReference type="ARBA" id="ARBA00022692"/>
    </source>
</evidence>
<dbReference type="RefSeq" id="XP_028470726.1">
    <property type="nucleotide sequence ID" value="XM_028610337.1"/>
</dbReference>
<dbReference type="OrthoDB" id="5595506at2759"/>
<evidence type="ECO:0000256" key="10">
    <source>
        <dbReference type="RuleBase" id="RU364128"/>
    </source>
</evidence>
<keyword evidence="7 10" id="KW-0496">Mitochondrion</keyword>
<name>A0A3N2Q849_SODAK</name>
<keyword evidence="6 11" id="KW-0175">Coiled coil</keyword>
<comment type="subunit">
    <text evidence="10">Homooligomer.</text>
</comment>
<evidence type="ECO:0000256" key="1">
    <source>
        <dbReference type="ARBA" id="ARBA00007472"/>
    </source>
</evidence>
<comment type="subcellular location">
    <subcellularLocation>
        <location evidence="10">Mitochondrion inner membrane</location>
        <topology evidence="10">Multi-pass membrane protein</topology>
    </subcellularLocation>
</comment>
<gene>
    <name evidence="13" type="ORF">SODALDRAFT_327087</name>
</gene>
<evidence type="ECO:0000256" key="12">
    <source>
        <dbReference type="SAM" id="MobiDB-lite"/>
    </source>
</evidence>
<dbReference type="AlphaFoldDB" id="A0A3N2Q849"/>
<dbReference type="GO" id="GO:0007007">
    <property type="term" value="P:inner mitochondrial membrane organization"/>
    <property type="evidence" value="ECO:0007669"/>
    <property type="project" value="TreeGrafter"/>
</dbReference>
<evidence type="ECO:0000256" key="8">
    <source>
        <dbReference type="ARBA" id="ARBA00023136"/>
    </source>
</evidence>
<accession>A0A3N2Q849</accession>
<dbReference type="EMBL" id="ML119051">
    <property type="protein sequence ID" value="ROT42920.1"/>
    <property type="molecule type" value="Genomic_DNA"/>
</dbReference>
<evidence type="ECO:0000256" key="5">
    <source>
        <dbReference type="ARBA" id="ARBA00022989"/>
    </source>
</evidence>
<keyword evidence="4 10" id="KW-0809">Transit peptide</keyword>
<organism evidence="13 14">
    <name type="scientific">Sodiomyces alkalinus (strain CBS 110278 / VKM F-3762 / F11)</name>
    <name type="common">Alkaliphilic filamentous fungus</name>
    <dbReference type="NCBI Taxonomy" id="1314773"/>
    <lineage>
        <taxon>Eukaryota</taxon>
        <taxon>Fungi</taxon>
        <taxon>Dikarya</taxon>
        <taxon>Ascomycota</taxon>
        <taxon>Pezizomycotina</taxon>
        <taxon>Sordariomycetes</taxon>
        <taxon>Hypocreomycetidae</taxon>
        <taxon>Glomerellales</taxon>
        <taxon>Plectosphaerellaceae</taxon>
        <taxon>Sodiomyces</taxon>
    </lineage>
</organism>
<feature type="coiled-coil region" evidence="11">
    <location>
        <begin position="174"/>
        <end position="201"/>
    </location>
</feature>
<feature type="transmembrane region" description="Helical" evidence="10">
    <location>
        <begin position="293"/>
        <end position="313"/>
    </location>
</feature>
<evidence type="ECO:0000256" key="11">
    <source>
        <dbReference type="SAM" id="Coils"/>
    </source>
</evidence>
<dbReference type="Pfam" id="PF05546">
    <property type="entry name" value="She9_MDM33"/>
    <property type="match status" value="1"/>
</dbReference>
<feature type="compositionally biased region" description="Low complexity" evidence="12">
    <location>
        <begin position="81"/>
        <end position="110"/>
    </location>
</feature>
<comment type="function">
    <text evidence="9">Required for the maintenance of the structure of the mitochondrial inner membrane. Involved in mitochondrial morphology. Causes growth arrest when highly overexpressed.</text>
</comment>
<dbReference type="Proteomes" id="UP000272025">
    <property type="component" value="Unassembled WGS sequence"/>
</dbReference>
<keyword evidence="14" id="KW-1185">Reference proteome</keyword>
<sequence>MQPLTLMRPASWRLVSRQLLYPLSDPPIRTLSTTSLAPSHSQLFADLRSNSRRLYSSFQPPRAPDSESKPQSPSPSPDPTPSSTNDSSSPVSSAESNQSKSGASSSQSSENHADYRSSSDSSHPSSSSSSTFSKSFSSASNLFTNSIPRVIDNLQARLLTASQTLNDLTGYTAIESIKSQNTALEASLSEAHARLRAARNAFKSATSTRAATQRETTTLLARKESWAPQDLERFTDLYRRDHELEREVARASETLSDAEADEQRLSQALVSGMLRRYHEEQIWSDRIRRASTWGTWGLMGLNVVMFVLLQFVAEPWRRERLVRAVVEEEKDVLTSVREELEAVRSALAARGGAGEGETAAAVAVSSEDATASVDDGVEVAMAASEPPAVSPAVAATEATPPPSPAAITWEELLSDPTLLKVRIADLYSDRRIDLRMRDASLLALQGAVAGATIVGGAAFLLLRSA</sequence>
<keyword evidence="5 10" id="KW-1133">Transmembrane helix</keyword>
<feature type="compositionally biased region" description="Low complexity" evidence="12">
    <location>
        <begin position="118"/>
        <end position="131"/>
    </location>
</feature>
<dbReference type="GeneID" id="39578815"/>
<proteinExistence type="inferred from homology"/>
<evidence type="ECO:0000256" key="9">
    <source>
        <dbReference type="ARBA" id="ARBA00024807"/>
    </source>
</evidence>
<dbReference type="GO" id="GO:0005743">
    <property type="term" value="C:mitochondrial inner membrane"/>
    <property type="evidence" value="ECO:0007669"/>
    <property type="project" value="UniProtKB-SubCell"/>
</dbReference>
<dbReference type="InterPro" id="IPR008839">
    <property type="entry name" value="MDM33_fungi"/>
</dbReference>
<evidence type="ECO:0000313" key="13">
    <source>
        <dbReference type="EMBL" id="ROT42920.1"/>
    </source>
</evidence>
<dbReference type="PANTHER" id="PTHR31961:SF3">
    <property type="entry name" value="SENSITIVE TO HIGH EXPRESSION PROTEIN 9, MITOCHONDRIAL"/>
    <property type="match status" value="1"/>
</dbReference>
<feature type="coiled-coil region" evidence="11">
    <location>
        <begin position="241"/>
        <end position="268"/>
    </location>
</feature>
<evidence type="ECO:0000256" key="6">
    <source>
        <dbReference type="ARBA" id="ARBA00023054"/>
    </source>
</evidence>
<evidence type="ECO:0000256" key="3">
    <source>
        <dbReference type="ARBA" id="ARBA00022792"/>
    </source>
</evidence>
<protein>
    <recommendedName>
        <fullName evidence="10">Sensitive to high expression protein 9, mitochondrial</fullName>
    </recommendedName>
</protein>
<evidence type="ECO:0000313" key="14">
    <source>
        <dbReference type="Proteomes" id="UP000272025"/>
    </source>
</evidence>
<keyword evidence="2 10" id="KW-0812">Transmembrane</keyword>
<keyword evidence="8 10" id="KW-0472">Membrane</keyword>
<dbReference type="PANTHER" id="PTHR31961">
    <property type="entry name" value="SENSITIVE TO HIGH EXPRESSION PROTEIN 9, MITOCHONDRIAL"/>
    <property type="match status" value="1"/>
</dbReference>
<evidence type="ECO:0000256" key="7">
    <source>
        <dbReference type="ARBA" id="ARBA00023128"/>
    </source>
</evidence>
<evidence type="ECO:0000256" key="4">
    <source>
        <dbReference type="ARBA" id="ARBA00022946"/>
    </source>
</evidence>